<dbReference type="InterPro" id="IPR005151">
    <property type="entry name" value="Tail-specific_protease"/>
</dbReference>
<dbReference type="InterPro" id="IPR036034">
    <property type="entry name" value="PDZ_sf"/>
</dbReference>
<dbReference type="CDD" id="cd07561">
    <property type="entry name" value="Peptidase_S41_CPP_like"/>
    <property type="match status" value="1"/>
</dbReference>
<dbReference type="Pfam" id="PF03572">
    <property type="entry name" value="Peptidase_S41"/>
    <property type="match status" value="1"/>
</dbReference>
<dbReference type="InterPro" id="IPR029045">
    <property type="entry name" value="ClpP/crotonase-like_dom_sf"/>
</dbReference>
<dbReference type="InterPro" id="IPR041613">
    <property type="entry name" value="Pept_S41_N"/>
</dbReference>
<dbReference type="Gene3D" id="3.90.226.10">
    <property type="entry name" value="2-enoyl-CoA Hydratase, Chain A, domain 1"/>
    <property type="match status" value="1"/>
</dbReference>
<dbReference type="Gene3D" id="2.30.42.10">
    <property type="match status" value="1"/>
</dbReference>
<protein>
    <submittedName>
        <fullName evidence="2">Peptidase S41</fullName>
    </submittedName>
</protein>
<evidence type="ECO:0000313" key="2">
    <source>
        <dbReference type="EMBL" id="QTD37966.1"/>
    </source>
</evidence>
<sequence>MKKIIFASFLTILFIASSCSKKEEENEITEPDFVVTLDDEINFFIWKGLKNYYLWEKDVSDLADDRFNNIEELYTYFRNYDSPESTFNNLLFRPGNVDRFSWIVDDYVALENSFQGINTTTGMEFGLKRYQNSNTNVYGYVRYVIPNSSAATEKVKRGMIFSSVNGTQLTDSNFRTLLFGNNSSFSIGLANYNNGNPISNGTTISLTKAEVQENPIAVSKVITEGNKKIGYLMYNQFARNYDGELNAVFNFLKAENVSDLIIDLRYNGGGSITTASYLGSMVTGQFGGQVYSKEVWNEAITKGTPADRFINNFPTKIRNTDNTGNVILEENINSLGLTKVYFIVSGSTASASELVINSLSAYIDVEVVGTTTVGKQVGSITLYDSESLFRNGKNLNPKHTYAMQPIVLEITNKNGENYPNGIVPGTNFTGINLAEDVGDLGVLGERSDPLLDRTLTYILTGKKTFGKNKASFVNTEEIFNSKLATPASNNMFTDFK</sequence>
<dbReference type="Proteomes" id="UP000663935">
    <property type="component" value="Chromosome"/>
</dbReference>
<name>A0ABX7SY97_9FLAO</name>
<dbReference type="SMART" id="SM00245">
    <property type="entry name" value="TSPc"/>
    <property type="match status" value="1"/>
</dbReference>
<dbReference type="PANTHER" id="PTHR32060">
    <property type="entry name" value="TAIL-SPECIFIC PROTEASE"/>
    <property type="match status" value="1"/>
</dbReference>
<organism evidence="2 3">
    <name type="scientific">Polaribacter batillariae</name>
    <dbReference type="NCBI Taxonomy" id="2808900"/>
    <lineage>
        <taxon>Bacteria</taxon>
        <taxon>Pseudomonadati</taxon>
        <taxon>Bacteroidota</taxon>
        <taxon>Flavobacteriia</taxon>
        <taxon>Flavobacteriales</taxon>
        <taxon>Flavobacteriaceae</taxon>
    </lineage>
</organism>
<dbReference type="Gene3D" id="3.30.750.170">
    <property type="match status" value="1"/>
</dbReference>
<accession>A0ABX7SY97</accession>
<dbReference type="PANTHER" id="PTHR32060:SF30">
    <property type="entry name" value="CARBOXY-TERMINAL PROCESSING PROTEASE CTPA"/>
    <property type="match status" value="1"/>
</dbReference>
<evidence type="ECO:0000259" key="1">
    <source>
        <dbReference type="SMART" id="SM00245"/>
    </source>
</evidence>
<evidence type="ECO:0000313" key="3">
    <source>
        <dbReference type="Proteomes" id="UP000663935"/>
    </source>
</evidence>
<feature type="domain" description="Tail specific protease" evidence="1">
    <location>
        <begin position="199"/>
        <end position="429"/>
    </location>
</feature>
<dbReference type="SUPFAM" id="SSF52096">
    <property type="entry name" value="ClpP/crotonase"/>
    <property type="match status" value="1"/>
</dbReference>
<dbReference type="RefSeq" id="WP_207972113.1">
    <property type="nucleotide sequence ID" value="NZ_CP071795.1"/>
</dbReference>
<dbReference type="Pfam" id="PF18294">
    <property type="entry name" value="Pept_S41_N"/>
    <property type="match status" value="1"/>
</dbReference>
<reference evidence="2 3" key="1">
    <citation type="submission" date="2021-03" db="EMBL/GenBank/DDBJ databases">
        <title>Complete genome of Polaribacter_sp.G4M1.</title>
        <authorList>
            <person name="Jeong S.W."/>
            <person name="Bae J.W."/>
        </authorList>
    </citation>
    <scope>NUCLEOTIDE SEQUENCE [LARGE SCALE GENOMIC DNA]</scope>
    <source>
        <strain evidence="2 3">G4M1</strain>
    </source>
</reference>
<keyword evidence="3" id="KW-1185">Reference proteome</keyword>
<gene>
    <name evidence="2" type="ORF">JL193_01280</name>
</gene>
<dbReference type="PROSITE" id="PS51257">
    <property type="entry name" value="PROKAR_LIPOPROTEIN"/>
    <property type="match status" value="1"/>
</dbReference>
<dbReference type="EMBL" id="CP071795">
    <property type="protein sequence ID" value="QTD37966.1"/>
    <property type="molecule type" value="Genomic_DNA"/>
</dbReference>
<proteinExistence type="predicted"/>